<comment type="caution">
    <text evidence="1">The sequence shown here is derived from an EMBL/GenBank/DDBJ whole genome shotgun (WGS) entry which is preliminary data.</text>
</comment>
<dbReference type="AlphaFoldDB" id="K2RIP2"/>
<organism evidence="1 2">
    <name type="scientific">Macrophomina phaseolina (strain MS6)</name>
    <name type="common">Charcoal rot fungus</name>
    <dbReference type="NCBI Taxonomy" id="1126212"/>
    <lineage>
        <taxon>Eukaryota</taxon>
        <taxon>Fungi</taxon>
        <taxon>Dikarya</taxon>
        <taxon>Ascomycota</taxon>
        <taxon>Pezizomycotina</taxon>
        <taxon>Dothideomycetes</taxon>
        <taxon>Dothideomycetes incertae sedis</taxon>
        <taxon>Botryosphaeriales</taxon>
        <taxon>Botryosphaeriaceae</taxon>
        <taxon>Macrophomina</taxon>
    </lineage>
</organism>
<sequence length="369" mass="42650">MTMIEDYVNYLRLEKVKLIEQRPRRRQASTSSWDSDDDDSHELSKRIKETKLTIKRFQAILKVKPYDERAPHQRHTLFYNALQHPMIISEAVPLAKRVGLFIRQNMNSPERFKIDVIDAVNFIEAFDVYRDFAGRMANTSKLPHIAAFLPELIRGNKNNFPTTAATLGRKLDKIQLDGRLEEALDQVNAVKKQLDRLPLTVRLLLLEAGQEDGKETLRTYLRRVVLDVVWEKSRTAPKTDLTPLDILIRACLQVCVYFDLKNSHKTTYFELFFDIYSQPGMLHPKFQEKITPIRTNFSRSIRHERGENDQSKNDDSFDAIVACAVAHQGMAYSDFRAQQFVQALSSLLKNNTGLEMDFNSKPLLLYGSV</sequence>
<dbReference type="VEuPathDB" id="FungiDB:MPH_12968"/>
<dbReference type="OrthoDB" id="3965867at2759"/>
<evidence type="ECO:0000313" key="2">
    <source>
        <dbReference type="Proteomes" id="UP000007129"/>
    </source>
</evidence>
<accession>K2RIP2</accession>
<name>K2RIP2_MACPH</name>
<dbReference type="HOGENOM" id="CLU_750219_0_0_1"/>
<evidence type="ECO:0000313" key="1">
    <source>
        <dbReference type="EMBL" id="EKG09959.1"/>
    </source>
</evidence>
<gene>
    <name evidence="1" type="ORF">MPH_12968</name>
</gene>
<dbReference type="EMBL" id="AHHD01000542">
    <property type="protein sequence ID" value="EKG09959.1"/>
    <property type="molecule type" value="Genomic_DNA"/>
</dbReference>
<dbReference type="Proteomes" id="UP000007129">
    <property type="component" value="Unassembled WGS sequence"/>
</dbReference>
<protein>
    <submittedName>
        <fullName evidence="1">Uncharacterized protein</fullName>
    </submittedName>
</protein>
<proteinExistence type="predicted"/>
<dbReference type="InParanoid" id="K2RIP2"/>
<reference evidence="1 2" key="1">
    <citation type="journal article" date="2012" name="BMC Genomics">
        <title>Tools to kill: Genome of one of the most destructive plant pathogenic fungi Macrophomina phaseolina.</title>
        <authorList>
            <person name="Islam M.S."/>
            <person name="Haque M.S."/>
            <person name="Islam M.M."/>
            <person name="Emdad E.M."/>
            <person name="Halim A."/>
            <person name="Hossen Q.M.M."/>
            <person name="Hossain M.Z."/>
            <person name="Ahmed B."/>
            <person name="Rahim S."/>
            <person name="Rahman M.S."/>
            <person name="Alam M.M."/>
            <person name="Hou S."/>
            <person name="Wan X."/>
            <person name="Saito J.A."/>
            <person name="Alam M."/>
        </authorList>
    </citation>
    <scope>NUCLEOTIDE SEQUENCE [LARGE SCALE GENOMIC DNA]</scope>
    <source>
        <strain evidence="1 2">MS6</strain>
    </source>
</reference>